<dbReference type="PANTHER" id="PTHR35526">
    <property type="entry name" value="ANTI-SIGMA-F FACTOR RSBW-RELATED"/>
    <property type="match status" value="1"/>
</dbReference>
<gene>
    <name evidence="3" type="ORF">CDO52_14725</name>
</gene>
<dbReference type="RefSeq" id="WP_094932459.1">
    <property type="nucleotide sequence ID" value="NZ_CP022753.1"/>
</dbReference>
<keyword evidence="1" id="KW-0808">Transferase</keyword>
<keyword evidence="1" id="KW-0418">Kinase</keyword>
<reference evidence="3 4" key="1">
    <citation type="submission" date="2017-08" db="EMBL/GenBank/DDBJ databases">
        <title>The complete genome sequence of Nocardiopsis gilva YIM 90087.</title>
        <authorList>
            <person name="Yin M."/>
            <person name="Tang S."/>
        </authorList>
    </citation>
    <scope>NUCLEOTIDE SEQUENCE [LARGE SCALE GENOMIC DNA]</scope>
    <source>
        <strain evidence="3 4">YIM 90087</strain>
    </source>
</reference>
<organism evidence="3 4">
    <name type="scientific">Nocardiopsis gilva YIM 90087</name>
    <dbReference type="NCBI Taxonomy" id="1235441"/>
    <lineage>
        <taxon>Bacteria</taxon>
        <taxon>Bacillati</taxon>
        <taxon>Actinomycetota</taxon>
        <taxon>Actinomycetes</taxon>
        <taxon>Streptosporangiales</taxon>
        <taxon>Nocardiopsidaceae</taxon>
        <taxon>Nocardiopsis</taxon>
    </lineage>
</organism>
<dbReference type="InterPro" id="IPR036890">
    <property type="entry name" value="HATPase_C_sf"/>
</dbReference>
<evidence type="ECO:0000256" key="1">
    <source>
        <dbReference type="ARBA" id="ARBA00022527"/>
    </source>
</evidence>
<keyword evidence="1" id="KW-0723">Serine/threonine-protein kinase</keyword>
<evidence type="ECO:0000313" key="4">
    <source>
        <dbReference type="Proteomes" id="UP000215005"/>
    </source>
</evidence>
<dbReference type="Proteomes" id="UP000215005">
    <property type="component" value="Chromosome"/>
</dbReference>
<dbReference type="Pfam" id="PF13581">
    <property type="entry name" value="HATPase_c_2"/>
    <property type="match status" value="1"/>
</dbReference>
<proteinExistence type="predicted"/>
<dbReference type="InterPro" id="IPR003594">
    <property type="entry name" value="HATPase_dom"/>
</dbReference>
<evidence type="ECO:0000259" key="2">
    <source>
        <dbReference type="Pfam" id="PF13581"/>
    </source>
</evidence>
<dbReference type="AlphaFoldDB" id="A0A223S6X5"/>
<dbReference type="InterPro" id="IPR050267">
    <property type="entry name" value="Anti-sigma-factor_SerPK"/>
</dbReference>
<dbReference type="SUPFAM" id="SSF55874">
    <property type="entry name" value="ATPase domain of HSP90 chaperone/DNA topoisomerase II/histidine kinase"/>
    <property type="match status" value="1"/>
</dbReference>
<dbReference type="OrthoDB" id="3423431at2"/>
<sequence length="153" mass="16158">MPAPQVLDAGGGLSLVASTPTPTTFTRTFRGHPYEVAKARHWVEGMLSAVIYRPPIPDDIVGTAVLLVSEAATNAIRHTATGLGGRFTVVVHLSPGLLSVHIEDDGTAGEVPLHVKAGPFAESARGIGLVSHFADEWGVLPEDAGVYFRLTWP</sequence>
<keyword evidence="4" id="KW-1185">Reference proteome</keyword>
<feature type="domain" description="Histidine kinase/HSP90-like ATPase" evidence="2">
    <location>
        <begin position="33"/>
        <end position="150"/>
    </location>
</feature>
<protein>
    <recommendedName>
        <fullName evidence="2">Histidine kinase/HSP90-like ATPase domain-containing protein</fullName>
    </recommendedName>
</protein>
<dbReference type="Gene3D" id="3.30.565.10">
    <property type="entry name" value="Histidine kinase-like ATPase, C-terminal domain"/>
    <property type="match status" value="1"/>
</dbReference>
<evidence type="ECO:0000313" key="3">
    <source>
        <dbReference type="EMBL" id="ASU83870.1"/>
    </source>
</evidence>
<dbReference type="GO" id="GO:0004674">
    <property type="term" value="F:protein serine/threonine kinase activity"/>
    <property type="evidence" value="ECO:0007669"/>
    <property type="project" value="UniProtKB-KW"/>
</dbReference>
<dbReference type="CDD" id="cd16936">
    <property type="entry name" value="HATPase_RsbW-like"/>
    <property type="match status" value="1"/>
</dbReference>
<dbReference type="EMBL" id="CP022753">
    <property type="protein sequence ID" value="ASU83870.1"/>
    <property type="molecule type" value="Genomic_DNA"/>
</dbReference>
<name>A0A223S6X5_9ACTN</name>
<dbReference type="PANTHER" id="PTHR35526:SF3">
    <property type="entry name" value="ANTI-SIGMA-F FACTOR RSBW"/>
    <property type="match status" value="1"/>
</dbReference>
<dbReference type="KEGG" id="ngv:CDO52_14725"/>
<accession>A0A223S6X5</accession>